<gene>
    <name evidence="2" type="ORF">ERS140147_00004</name>
</gene>
<dbReference type="Pfam" id="PF08281">
    <property type="entry name" value="Sigma70_r4_2"/>
    <property type="match status" value="1"/>
</dbReference>
<evidence type="ECO:0000259" key="1">
    <source>
        <dbReference type="Pfam" id="PF08281"/>
    </source>
</evidence>
<proteinExistence type="predicted"/>
<reference evidence="2 3" key="1">
    <citation type="submission" date="2014-05" db="EMBL/GenBank/DDBJ databases">
        <authorList>
            <person name="Aslett A.Martin."/>
            <person name="De Silva Nishadi"/>
        </authorList>
    </citation>
    <scope>NUCLEOTIDE SEQUENCE [LARGE SCALE GENOMIC DNA]</scope>
</reference>
<dbReference type="SUPFAM" id="SSF88659">
    <property type="entry name" value="Sigma3 and sigma4 domains of RNA polymerase sigma factors"/>
    <property type="match status" value="1"/>
</dbReference>
<dbReference type="GO" id="GO:0003677">
    <property type="term" value="F:DNA binding"/>
    <property type="evidence" value="ECO:0007669"/>
    <property type="project" value="InterPro"/>
</dbReference>
<evidence type="ECO:0000313" key="3">
    <source>
        <dbReference type="Proteomes" id="UP000044616"/>
    </source>
</evidence>
<feature type="domain" description="RNA polymerase sigma factor 70 region 4 type 2" evidence="1">
    <location>
        <begin position="9"/>
        <end position="51"/>
    </location>
</feature>
<dbReference type="InterPro" id="IPR013324">
    <property type="entry name" value="RNA_pol_sigma_r3/r4-like"/>
</dbReference>
<organism evidence="2 3">
    <name type="scientific">Staphylococcus schweitzeri</name>
    <dbReference type="NCBI Taxonomy" id="1654388"/>
    <lineage>
        <taxon>Bacteria</taxon>
        <taxon>Bacillati</taxon>
        <taxon>Bacillota</taxon>
        <taxon>Bacilli</taxon>
        <taxon>Bacillales</taxon>
        <taxon>Staphylococcaceae</taxon>
        <taxon>Staphylococcus</taxon>
    </lineage>
</organism>
<sequence>MNKPISYSLRKLSKIELECFLMVKCEGLSFTQTANLLQVKKGTIQKYLERANTKIKTELPNNLFINLN</sequence>
<protein>
    <submittedName>
        <fullName evidence="2">Positive control sigma-like factor</fullName>
    </submittedName>
</protein>
<evidence type="ECO:0000313" key="2">
    <source>
        <dbReference type="EMBL" id="CDR26447.1"/>
    </source>
</evidence>
<name>A0A077UH01_9STAP</name>
<dbReference type="InterPro" id="IPR013249">
    <property type="entry name" value="RNA_pol_sigma70_r4_t2"/>
</dbReference>
<dbReference type="EMBL" id="CCEH01000001">
    <property type="protein sequence ID" value="CDR26447.1"/>
    <property type="molecule type" value="Genomic_DNA"/>
</dbReference>
<dbReference type="AlphaFoldDB" id="A0A077UH01"/>
<dbReference type="Gene3D" id="1.10.10.10">
    <property type="entry name" value="Winged helix-like DNA-binding domain superfamily/Winged helix DNA-binding domain"/>
    <property type="match status" value="1"/>
</dbReference>
<accession>A0A077UH01</accession>
<dbReference type="GO" id="GO:0006352">
    <property type="term" value="P:DNA-templated transcription initiation"/>
    <property type="evidence" value="ECO:0007669"/>
    <property type="project" value="InterPro"/>
</dbReference>
<dbReference type="GO" id="GO:0016987">
    <property type="term" value="F:sigma factor activity"/>
    <property type="evidence" value="ECO:0007669"/>
    <property type="project" value="InterPro"/>
</dbReference>
<dbReference type="InterPro" id="IPR036388">
    <property type="entry name" value="WH-like_DNA-bd_sf"/>
</dbReference>
<dbReference type="Proteomes" id="UP000044616">
    <property type="component" value="Unassembled WGS sequence"/>
</dbReference>